<evidence type="ECO:0000313" key="1">
    <source>
        <dbReference type="EMBL" id="MBL6280262.1"/>
    </source>
</evidence>
<protein>
    <submittedName>
        <fullName evidence="1">Uncharacterized protein</fullName>
    </submittedName>
</protein>
<accession>A0ABS1UV62</accession>
<reference evidence="1 2" key="1">
    <citation type="submission" date="2021-01" db="EMBL/GenBank/DDBJ databases">
        <title>Genome sequencing of Micromonospora fiedleri MG-37.</title>
        <authorList>
            <person name="Moreland P.E.J."/>
            <person name="Stach J.E.M."/>
        </authorList>
    </citation>
    <scope>NUCLEOTIDE SEQUENCE [LARGE SCALE GENOMIC DNA]</scope>
    <source>
        <strain evidence="1 2">MG-37</strain>
    </source>
</reference>
<organism evidence="1 2">
    <name type="scientific">Micromonospora fiedleri</name>
    <dbReference type="NCBI Taxonomy" id="1157498"/>
    <lineage>
        <taxon>Bacteria</taxon>
        <taxon>Bacillati</taxon>
        <taxon>Actinomycetota</taxon>
        <taxon>Actinomycetes</taxon>
        <taxon>Micromonosporales</taxon>
        <taxon>Micromonosporaceae</taxon>
        <taxon>Micromonospora</taxon>
    </lineage>
</organism>
<sequence>MLKPRWYLTDIDWFSHLLMGRSAEAVRCLERRAIHQMRHTLTGPHRLAVRA</sequence>
<name>A0ABS1UV62_9ACTN</name>
<proteinExistence type="predicted"/>
<evidence type="ECO:0000313" key="2">
    <source>
        <dbReference type="Proteomes" id="UP000661193"/>
    </source>
</evidence>
<gene>
    <name evidence="1" type="ORF">JMF97_29285</name>
</gene>
<dbReference type="Proteomes" id="UP000661193">
    <property type="component" value="Unassembled WGS sequence"/>
</dbReference>
<dbReference type="RefSeq" id="WP_203224480.1">
    <property type="nucleotide sequence ID" value="NZ_JAETXL010000017.1"/>
</dbReference>
<comment type="caution">
    <text evidence="1">The sequence shown here is derived from an EMBL/GenBank/DDBJ whole genome shotgun (WGS) entry which is preliminary data.</text>
</comment>
<dbReference type="EMBL" id="JAETXL010000017">
    <property type="protein sequence ID" value="MBL6280262.1"/>
    <property type="molecule type" value="Genomic_DNA"/>
</dbReference>
<keyword evidence="2" id="KW-1185">Reference proteome</keyword>